<evidence type="ECO:0000259" key="2">
    <source>
        <dbReference type="Pfam" id="PF26449"/>
    </source>
</evidence>
<dbReference type="InterPro" id="IPR058441">
    <property type="entry name" value="DUF8128"/>
</dbReference>
<dbReference type="AlphaFoldDB" id="A0A1F7U5D6"/>
<dbReference type="EMBL" id="MGDZ01000030">
    <property type="protein sequence ID" value="OGL73483.1"/>
    <property type="molecule type" value="Genomic_DNA"/>
</dbReference>
<dbReference type="Pfam" id="PF26449">
    <property type="entry name" value="DUF8128"/>
    <property type="match status" value="1"/>
</dbReference>
<gene>
    <name evidence="3" type="ORF">A3D72_01670</name>
</gene>
<evidence type="ECO:0000313" key="4">
    <source>
        <dbReference type="Proteomes" id="UP000176303"/>
    </source>
</evidence>
<name>A0A1F7U5D6_9BACT</name>
<sequence length="472" mass="53511">MPFIELDFAPLIELGAQHPLVISWMLFKWGGWVPVLFVLATGFRWIFILDRQIKFIGGVDPILLAIDVPKMTEQSPKAVENLFAHLQGTKSSLTWKERNIIGKIDPVFSFEIVSIDGYVQFLVRVWGRYRDVIEAVIYAQYPEAEIIEVEDYTKNVPQRWPNETHDLFGTEFILSKPTHYPIRTYPAFEHGLSAEFKDPMAGMLEALGRLQPGEQVWFQMAIQICEQDWKKAGEDLVKKLIGAKITPKATLADKLVSAPLSVIDELVKAVVESGGEPVKVKKDEPRSQMLFLSPGERTVVEQVGMKISKLGFKTKIRFIYIAPKGKLRTSTVIGFVRGAMSQFATLDMNKFGFGPGITTQRDYFWQMTSWSYYLSLTFFKSVNERMQNIFNGYKWRSTWVGRLPYYLNTEELATVWHFPVVTVKAPMVKKTESKRAEPPVGLPLERARPIRPAAQPPSAAPPGSPPPNLPTA</sequence>
<proteinExistence type="predicted"/>
<feature type="region of interest" description="Disordered" evidence="1">
    <location>
        <begin position="431"/>
        <end position="472"/>
    </location>
</feature>
<dbReference type="Proteomes" id="UP000176303">
    <property type="component" value="Unassembled WGS sequence"/>
</dbReference>
<evidence type="ECO:0000256" key="1">
    <source>
        <dbReference type="SAM" id="MobiDB-lite"/>
    </source>
</evidence>
<reference evidence="3 4" key="1">
    <citation type="journal article" date="2016" name="Nat. Commun.">
        <title>Thousands of microbial genomes shed light on interconnected biogeochemical processes in an aquifer system.</title>
        <authorList>
            <person name="Anantharaman K."/>
            <person name="Brown C.T."/>
            <person name="Hug L.A."/>
            <person name="Sharon I."/>
            <person name="Castelle C.J."/>
            <person name="Probst A.J."/>
            <person name="Thomas B.C."/>
            <person name="Singh A."/>
            <person name="Wilkins M.J."/>
            <person name="Karaoz U."/>
            <person name="Brodie E.L."/>
            <person name="Williams K.H."/>
            <person name="Hubbard S.S."/>
            <person name="Banfield J.F."/>
        </authorList>
    </citation>
    <scope>NUCLEOTIDE SEQUENCE [LARGE SCALE GENOMIC DNA]</scope>
</reference>
<evidence type="ECO:0000313" key="3">
    <source>
        <dbReference type="EMBL" id="OGL73483.1"/>
    </source>
</evidence>
<feature type="compositionally biased region" description="Pro residues" evidence="1">
    <location>
        <begin position="454"/>
        <end position="472"/>
    </location>
</feature>
<organism evidence="3 4">
    <name type="scientific">Candidatus Uhrbacteria bacterium RIFCSPHIGHO2_02_FULL_57_19</name>
    <dbReference type="NCBI Taxonomy" id="1802391"/>
    <lineage>
        <taxon>Bacteria</taxon>
        <taxon>Candidatus Uhriibacteriota</taxon>
    </lineage>
</organism>
<accession>A0A1F7U5D6</accession>
<dbReference type="STRING" id="1802391.A3D72_01670"/>
<protein>
    <recommendedName>
        <fullName evidence="2">DUF8128 domain-containing protein</fullName>
    </recommendedName>
</protein>
<feature type="domain" description="DUF8128" evidence="2">
    <location>
        <begin position="73"/>
        <end position="326"/>
    </location>
</feature>
<comment type="caution">
    <text evidence="3">The sequence shown here is derived from an EMBL/GenBank/DDBJ whole genome shotgun (WGS) entry which is preliminary data.</text>
</comment>